<evidence type="ECO:0008006" key="6">
    <source>
        <dbReference type="Google" id="ProtNLM"/>
    </source>
</evidence>
<feature type="compositionally biased region" description="Polar residues" evidence="1">
    <location>
        <begin position="96"/>
        <end position="113"/>
    </location>
</feature>
<dbReference type="KEGG" id="ess:ATZ33_13570"/>
<keyword evidence="4" id="KW-1185">Reference proteome</keyword>
<evidence type="ECO:0000256" key="1">
    <source>
        <dbReference type="SAM" id="MobiDB-lite"/>
    </source>
</evidence>
<dbReference type="Pfam" id="PF07252">
    <property type="entry name" value="DUF1433"/>
    <property type="match status" value="1"/>
</dbReference>
<gene>
    <name evidence="2" type="ORF">ATZ33_13570</name>
    <name evidence="3" type="ORF">RV15_GL000808</name>
</gene>
<dbReference type="Proteomes" id="UP000183039">
    <property type="component" value="Unassembled WGS sequence"/>
</dbReference>
<feature type="region of interest" description="Disordered" evidence="1">
    <location>
        <begin position="91"/>
        <end position="113"/>
    </location>
</feature>
<evidence type="ECO:0000313" key="4">
    <source>
        <dbReference type="Proteomes" id="UP000065511"/>
    </source>
</evidence>
<dbReference type="InterPro" id="IPR009881">
    <property type="entry name" value="DUF1433"/>
</dbReference>
<organism evidence="3 5">
    <name type="scientific">Enterococcus silesiacus</name>
    <dbReference type="NCBI Taxonomy" id="332949"/>
    <lineage>
        <taxon>Bacteria</taxon>
        <taxon>Bacillati</taxon>
        <taxon>Bacillota</taxon>
        <taxon>Bacilli</taxon>
        <taxon>Lactobacillales</taxon>
        <taxon>Enterococcaceae</taxon>
        <taxon>Enterococcus</taxon>
    </lineage>
</organism>
<evidence type="ECO:0000313" key="5">
    <source>
        <dbReference type="Proteomes" id="UP000183039"/>
    </source>
</evidence>
<dbReference type="RefSeq" id="WP_167364094.1">
    <property type="nucleotide sequence ID" value="NZ_JXLC01000015.1"/>
</dbReference>
<evidence type="ECO:0000313" key="3">
    <source>
        <dbReference type="EMBL" id="OJG91352.1"/>
    </source>
</evidence>
<reference evidence="2 4" key="2">
    <citation type="submission" date="2015-12" db="EMBL/GenBank/DDBJ databases">
        <authorList>
            <person name="Lauer A."/>
            <person name="Humrighouse B."/>
            <person name="Loparev V."/>
            <person name="Shewmaker P.L."/>
            <person name="Whitney A.M."/>
            <person name="McLaughlin R.W."/>
        </authorList>
    </citation>
    <scope>NUCLEOTIDE SEQUENCE [LARGE SCALE GENOMIC DNA]</scope>
    <source>
        <strain evidence="2 4">LMG 23085</strain>
    </source>
</reference>
<protein>
    <recommendedName>
        <fullName evidence="6">DUF1433 domain-containing protein</fullName>
    </recommendedName>
</protein>
<proteinExistence type="predicted"/>
<dbReference type="EMBL" id="JXLC01000015">
    <property type="protein sequence ID" value="OJG91352.1"/>
    <property type="molecule type" value="Genomic_DNA"/>
</dbReference>
<reference evidence="3 5" key="1">
    <citation type="submission" date="2014-12" db="EMBL/GenBank/DDBJ databases">
        <title>Draft genome sequences of 29 type strains of Enterococci.</title>
        <authorList>
            <person name="Zhong Z."/>
            <person name="Sun Z."/>
            <person name="Liu W."/>
            <person name="Zhang W."/>
            <person name="Zhang H."/>
        </authorList>
    </citation>
    <scope>NUCLEOTIDE SEQUENCE [LARGE SCALE GENOMIC DNA]</scope>
    <source>
        <strain evidence="3 5">DSM 22801</strain>
    </source>
</reference>
<name>A0A0S3KE93_9ENTE</name>
<dbReference type="EMBL" id="CP013614">
    <property type="protein sequence ID" value="ALS02377.1"/>
    <property type="molecule type" value="Genomic_DNA"/>
</dbReference>
<accession>A0A0S3KE93</accession>
<dbReference type="Gene3D" id="3.10.450.130">
    <property type="entry name" value="folded 79 residue fragment of lin0334 like domains"/>
    <property type="match status" value="1"/>
</dbReference>
<evidence type="ECO:0000313" key="2">
    <source>
        <dbReference type="EMBL" id="ALS02377.1"/>
    </source>
</evidence>
<dbReference type="AlphaFoldDB" id="A0A0S3KE93"/>
<dbReference type="Proteomes" id="UP000065511">
    <property type="component" value="Chromosome"/>
</dbReference>
<sequence length="113" mass="13344">MGKNKDIDIQKKRIEEYVRYNYNNIESITFTDSKKVPTGSTYVHGYINEKKNLSFSAWLTPNTFEGEFTNSPELDQLSKYEKNKLPNEIEKEQQVEENNINQSSTWFSDKYSQ</sequence>